<keyword evidence="4" id="KW-0560">Oxidoreductase</keyword>
<gene>
    <name evidence="8" type="ORF">SBRCBS47491_001167</name>
</gene>
<feature type="domain" description="Prolyl 4-hydroxylase alpha subunit" evidence="7">
    <location>
        <begin position="48"/>
        <end position="268"/>
    </location>
</feature>
<evidence type="ECO:0000313" key="9">
    <source>
        <dbReference type="Proteomes" id="UP001642406"/>
    </source>
</evidence>
<comment type="cofactor">
    <cofactor evidence="1">
        <name>L-ascorbate</name>
        <dbReference type="ChEBI" id="CHEBI:38290"/>
    </cofactor>
</comment>
<feature type="signal peptide" evidence="6">
    <location>
        <begin position="1"/>
        <end position="21"/>
    </location>
</feature>
<reference evidence="8 9" key="1">
    <citation type="submission" date="2024-01" db="EMBL/GenBank/DDBJ databases">
        <authorList>
            <person name="Allen C."/>
            <person name="Tagirdzhanova G."/>
        </authorList>
    </citation>
    <scope>NUCLEOTIDE SEQUENCE [LARGE SCALE GENOMIC DNA]</scope>
</reference>
<evidence type="ECO:0000256" key="3">
    <source>
        <dbReference type="ARBA" id="ARBA00022964"/>
    </source>
</evidence>
<evidence type="ECO:0000256" key="5">
    <source>
        <dbReference type="ARBA" id="ARBA00023004"/>
    </source>
</evidence>
<dbReference type="PANTHER" id="PTHR10869">
    <property type="entry name" value="PROLYL 4-HYDROXYLASE ALPHA SUBUNIT"/>
    <property type="match status" value="1"/>
</dbReference>
<dbReference type="Proteomes" id="UP001642406">
    <property type="component" value="Unassembled WGS sequence"/>
</dbReference>
<dbReference type="Pfam" id="PF13640">
    <property type="entry name" value="2OG-FeII_Oxy_3"/>
    <property type="match status" value="1"/>
</dbReference>
<evidence type="ECO:0000256" key="4">
    <source>
        <dbReference type="ARBA" id="ARBA00023002"/>
    </source>
</evidence>
<keyword evidence="5" id="KW-0408">Iron</keyword>
<evidence type="ECO:0000256" key="6">
    <source>
        <dbReference type="SAM" id="SignalP"/>
    </source>
</evidence>
<evidence type="ECO:0000259" key="7">
    <source>
        <dbReference type="SMART" id="SM00702"/>
    </source>
</evidence>
<dbReference type="InterPro" id="IPR006620">
    <property type="entry name" value="Pro_4_hyd_alph"/>
</dbReference>
<keyword evidence="9" id="KW-1185">Reference proteome</keyword>
<name>A0ABP0AWC6_9PEZI</name>
<dbReference type="InterPro" id="IPR044862">
    <property type="entry name" value="Pro_4_hyd_alph_FE2OG_OXY"/>
</dbReference>
<dbReference type="PANTHER" id="PTHR10869:SF246">
    <property type="entry name" value="TRANSMEMBRANE PROLYL 4-HYDROXYLASE"/>
    <property type="match status" value="1"/>
</dbReference>
<evidence type="ECO:0000313" key="8">
    <source>
        <dbReference type="EMBL" id="CAK7211564.1"/>
    </source>
</evidence>
<keyword evidence="2" id="KW-0479">Metal-binding</keyword>
<comment type="caution">
    <text evidence="8">The sequence shown here is derived from an EMBL/GenBank/DDBJ whole genome shotgun (WGS) entry which is preliminary data.</text>
</comment>
<protein>
    <recommendedName>
        <fullName evidence="7">Prolyl 4-hydroxylase alpha subunit domain-containing protein</fullName>
    </recommendedName>
</protein>
<keyword evidence="6" id="KW-0732">Signal</keyword>
<dbReference type="EMBL" id="CAWUHC010000006">
    <property type="protein sequence ID" value="CAK7211564.1"/>
    <property type="molecule type" value="Genomic_DNA"/>
</dbReference>
<sequence length="279" mass="30532">MPRASAAIYATLLSLFATTHAATRSVLTTGDAVCQHPPYEVRVVSSSPLVVYLEGFITPEECAHLKTVTEDTFAHSAVAERGTADGRAIHSVRTSQSTNVPRDSVVRCIEDRALAFQGLLDGQKDRQRLEPLQLVKYGTGQQYHYHTDWFTDPVHATAALGGNRASSFFAYVHVSQANTTQKTQKLRGGGTNFPQLDSPLAPAWCEFLDCDEPWERGVTFRPLQGNAVYWENLLPAGPSQYREGDHRTLHAGLPVVGGEKIGMNIWTREGTVPAGTRGV</sequence>
<dbReference type="SMART" id="SM00702">
    <property type="entry name" value="P4Hc"/>
    <property type="match status" value="1"/>
</dbReference>
<organism evidence="8 9">
    <name type="scientific">Sporothrix bragantina</name>
    <dbReference type="NCBI Taxonomy" id="671064"/>
    <lineage>
        <taxon>Eukaryota</taxon>
        <taxon>Fungi</taxon>
        <taxon>Dikarya</taxon>
        <taxon>Ascomycota</taxon>
        <taxon>Pezizomycotina</taxon>
        <taxon>Sordariomycetes</taxon>
        <taxon>Sordariomycetidae</taxon>
        <taxon>Ophiostomatales</taxon>
        <taxon>Ophiostomataceae</taxon>
        <taxon>Sporothrix</taxon>
    </lineage>
</organism>
<keyword evidence="3" id="KW-0223">Dioxygenase</keyword>
<accession>A0ABP0AWC6</accession>
<evidence type="ECO:0000256" key="2">
    <source>
        <dbReference type="ARBA" id="ARBA00022723"/>
    </source>
</evidence>
<dbReference type="Gene3D" id="2.60.120.620">
    <property type="entry name" value="q2cbj1_9rhob like domain"/>
    <property type="match status" value="1"/>
</dbReference>
<feature type="chain" id="PRO_5045826492" description="Prolyl 4-hydroxylase alpha subunit domain-containing protein" evidence="6">
    <location>
        <begin position="22"/>
        <end position="279"/>
    </location>
</feature>
<evidence type="ECO:0000256" key="1">
    <source>
        <dbReference type="ARBA" id="ARBA00001961"/>
    </source>
</evidence>
<proteinExistence type="predicted"/>
<dbReference type="InterPro" id="IPR045054">
    <property type="entry name" value="P4HA-like"/>
</dbReference>